<dbReference type="Gene3D" id="2.120.10.30">
    <property type="entry name" value="TolB, C-terminal domain"/>
    <property type="match status" value="1"/>
</dbReference>
<dbReference type="AlphaFoldDB" id="A0A9P3F940"/>
<dbReference type="InterPro" id="IPR052988">
    <property type="entry name" value="Oryzine_lactonohydrolase"/>
</dbReference>
<evidence type="ECO:0000313" key="2">
    <source>
        <dbReference type="EMBL" id="GIZ38866.1"/>
    </source>
</evidence>
<evidence type="ECO:0000313" key="3">
    <source>
        <dbReference type="Proteomes" id="UP000825890"/>
    </source>
</evidence>
<evidence type="ECO:0000259" key="1">
    <source>
        <dbReference type="Pfam" id="PF08450"/>
    </source>
</evidence>
<dbReference type="RefSeq" id="XP_044653353.1">
    <property type="nucleotide sequence ID" value="XM_044797418.1"/>
</dbReference>
<dbReference type="OrthoDB" id="423498at2759"/>
<dbReference type="PANTHER" id="PTHR47064">
    <property type="entry name" value="PUTATIVE (AFU_ORTHOLOGUE AFUA_1G08990)-RELATED"/>
    <property type="match status" value="1"/>
</dbReference>
<dbReference type="GeneID" id="68287840"/>
<comment type="caution">
    <text evidence="2">The sequence shown here is derived from an EMBL/GenBank/DDBJ whole genome shotgun (WGS) entry which is preliminary data.</text>
</comment>
<dbReference type="Pfam" id="PF08450">
    <property type="entry name" value="SGL"/>
    <property type="match status" value="1"/>
</dbReference>
<dbReference type="InterPro" id="IPR011042">
    <property type="entry name" value="6-blade_b-propeller_TolB-like"/>
</dbReference>
<name>A0A9P3F940_9PEZI</name>
<sequence length="327" mass="35625">MKHDITTISFHASFANILGPNPTIELLLAEDYAFAHEAGVFIADRNELYVTSNWLFDEAGKQFVEISRIILSPSVTRESVQGSPVLMANGAVNHGDGILFCDQGGPDEPSGVYHTSLNSPTTAQLLISSVYDRPFNSVNDVVVHTDGSIWFTDPAYGFEQGYRPTPCLPSQVYRFQPNDLSIRAMADGFGHPNGICFSPDEKVVYVTDTDWQSGYGDTDNTKVSSIYAFDVTFYSGQPFLRSKRLFAMCDVGIPDGIKCDLHGNVYSGCGGGLNVWSAGGMLLGKILLDGGVANFCFGRSGELYLLNEQRLWRAQLSSSIRGALLGI</sequence>
<gene>
    <name evidence="2" type="ORF">CKM354_000226500</name>
</gene>
<dbReference type="Proteomes" id="UP000825890">
    <property type="component" value="Unassembled WGS sequence"/>
</dbReference>
<reference evidence="2 3" key="1">
    <citation type="submission" date="2021-01" db="EMBL/GenBank/DDBJ databases">
        <title>Cercospora kikuchii MAFF 305040 whole genome shotgun sequence.</title>
        <authorList>
            <person name="Kashiwa T."/>
            <person name="Suzuki T."/>
        </authorList>
    </citation>
    <scope>NUCLEOTIDE SEQUENCE [LARGE SCALE GENOMIC DNA]</scope>
    <source>
        <strain evidence="2 3">MAFF 305040</strain>
    </source>
</reference>
<feature type="domain" description="SMP-30/Gluconolactonase/LRE-like region" evidence="1">
    <location>
        <begin position="111"/>
        <end position="304"/>
    </location>
</feature>
<proteinExistence type="predicted"/>
<keyword evidence="3" id="KW-1185">Reference proteome</keyword>
<dbReference type="EMBL" id="BOLY01000002">
    <property type="protein sequence ID" value="GIZ38866.1"/>
    <property type="molecule type" value="Genomic_DNA"/>
</dbReference>
<protein>
    <recommendedName>
        <fullName evidence="1">SMP-30/Gluconolactonase/LRE-like region domain-containing protein</fullName>
    </recommendedName>
</protein>
<dbReference type="PANTHER" id="PTHR47064:SF2">
    <property type="entry name" value="SMP-30_GLUCONOLACTONASE_LRE-LIKE REGION DOMAIN-CONTAINING PROTEIN-RELATED"/>
    <property type="match status" value="1"/>
</dbReference>
<dbReference type="InterPro" id="IPR013658">
    <property type="entry name" value="SGL"/>
</dbReference>
<dbReference type="SUPFAM" id="SSF63829">
    <property type="entry name" value="Calcium-dependent phosphotriesterase"/>
    <property type="match status" value="1"/>
</dbReference>
<organism evidence="2 3">
    <name type="scientific">Cercospora kikuchii</name>
    <dbReference type="NCBI Taxonomy" id="84275"/>
    <lineage>
        <taxon>Eukaryota</taxon>
        <taxon>Fungi</taxon>
        <taxon>Dikarya</taxon>
        <taxon>Ascomycota</taxon>
        <taxon>Pezizomycotina</taxon>
        <taxon>Dothideomycetes</taxon>
        <taxon>Dothideomycetidae</taxon>
        <taxon>Mycosphaerellales</taxon>
        <taxon>Mycosphaerellaceae</taxon>
        <taxon>Cercospora</taxon>
    </lineage>
</organism>
<accession>A0A9P3F940</accession>